<evidence type="ECO:0000256" key="1">
    <source>
        <dbReference type="ARBA" id="ARBA00004123"/>
    </source>
</evidence>
<evidence type="ECO:0000256" key="2">
    <source>
        <dbReference type="ARBA" id="ARBA00022853"/>
    </source>
</evidence>
<dbReference type="GO" id="GO:0005634">
    <property type="term" value="C:nucleus"/>
    <property type="evidence" value="ECO:0007669"/>
    <property type="project" value="UniProtKB-SubCell"/>
</dbReference>
<keyword evidence="2" id="KW-0156">Chromatin regulator</keyword>
<proteinExistence type="predicted"/>
<dbReference type="Pfam" id="PF22732">
    <property type="entry name" value="MSL3_chromo-like"/>
    <property type="match status" value="1"/>
</dbReference>
<feature type="compositionally biased region" description="Low complexity" evidence="6">
    <location>
        <begin position="334"/>
        <end position="356"/>
    </location>
</feature>
<dbReference type="PROSITE" id="PS51640">
    <property type="entry name" value="MRG"/>
    <property type="match status" value="1"/>
</dbReference>
<sequence>MATPKSKSTKSLKKKTFDIGSKILCYDGPHLYEAKCLDYKKTDKNKILYLVHYIKFKSICDEWVDEERVLQHNAKNLQLKDELRLQAMSKKELKNNVDSRTSESEKEKEKKVSSSSSEKRKKKIHNDPRKHLKSVSNNNNPNNNNNNIGDQQQLTSSAGTLTTPSHICPQEEFLNMKEVKIRIPEDLKTILVDDWELIANQNKLLPLPTKLNIHKILTDYFYLKTQASKLPLNHTIEGYFDFLSSIRKYFNYLLERYLLYPTEQEQLKYLKENYTNLIEAMASDSKQVKTQKETRNIWKRFKKSSKLKKQQKFKIESIDGNIVATSSEISTTTTTTTNTTIPLDNQSQTSSETSESIASNKDEPQLVGDQTNVESMEWLSEFSNNNDVDQLDYTKLFGAIHLLRLFTRLGHFLFFTDLNEERLTLLNSYIYDFMKYLSKNLCLFWNYSDSSNYIEFDRFITMINNILQPKQQERPMELQQPVL</sequence>
<dbReference type="GO" id="GO:0006355">
    <property type="term" value="P:regulation of DNA-templated transcription"/>
    <property type="evidence" value="ECO:0007669"/>
    <property type="project" value="InterPro"/>
</dbReference>
<keyword evidence="5" id="KW-0539">Nucleus</keyword>
<protein>
    <recommendedName>
        <fullName evidence="11">MRG domain-containing protein</fullName>
    </recommendedName>
</protein>
<accession>A0A9Q0M9D4</accession>
<dbReference type="Gene3D" id="1.10.274.30">
    <property type="entry name" value="MRG domain"/>
    <property type="match status" value="1"/>
</dbReference>
<dbReference type="Proteomes" id="UP001142055">
    <property type="component" value="Chromosome 2"/>
</dbReference>
<keyword evidence="10" id="KW-1185">Reference proteome</keyword>
<dbReference type="InterPro" id="IPR026541">
    <property type="entry name" value="MRG_dom"/>
</dbReference>
<dbReference type="OMA" id="HIYEAKC"/>
<dbReference type="Gene3D" id="2.30.30.140">
    <property type="match status" value="1"/>
</dbReference>
<feature type="compositionally biased region" description="Basic residues" evidence="6">
    <location>
        <begin position="119"/>
        <end position="133"/>
    </location>
</feature>
<dbReference type="EMBL" id="JAPWDV010000002">
    <property type="protein sequence ID" value="KAJ6221083.1"/>
    <property type="molecule type" value="Genomic_DNA"/>
</dbReference>
<dbReference type="GO" id="GO:0035267">
    <property type="term" value="C:NuA4 histone acetyltransferase complex"/>
    <property type="evidence" value="ECO:0007669"/>
    <property type="project" value="TreeGrafter"/>
</dbReference>
<dbReference type="InterPro" id="IPR038217">
    <property type="entry name" value="MRG_C_sf"/>
</dbReference>
<feature type="compositionally biased region" description="Low complexity" evidence="6">
    <location>
        <begin position="137"/>
        <end position="147"/>
    </location>
</feature>
<dbReference type="InterPro" id="IPR016197">
    <property type="entry name" value="Chromo-like_dom_sf"/>
</dbReference>
<keyword evidence="3" id="KW-0805">Transcription regulation</keyword>
<evidence type="ECO:0000313" key="10">
    <source>
        <dbReference type="Proteomes" id="UP001142055"/>
    </source>
</evidence>
<dbReference type="GO" id="GO:0006325">
    <property type="term" value="P:chromatin organization"/>
    <property type="evidence" value="ECO:0007669"/>
    <property type="project" value="UniProtKB-KW"/>
</dbReference>
<name>A0A9Q0M9D4_BLOTA</name>
<reference evidence="9" key="1">
    <citation type="submission" date="2022-12" db="EMBL/GenBank/DDBJ databases">
        <title>Genome assemblies of Blomia tropicalis.</title>
        <authorList>
            <person name="Cui Y."/>
        </authorList>
    </citation>
    <scope>NUCLEOTIDE SEQUENCE</scope>
    <source>
        <tissue evidence="9">Adult mites</tissue>
    </source>
</reference>
<comment type="caution">
    <text evidence="9">The sequence shown here is derived from an EMBL/GenBank/DDBJ whole genome shotgun (WGS) entry which is preliminary data.</text>
</comment>
<evidence type="ECO:0000256" key="5">
    <source>
        <dbReference type="ARBA" id="ARBA00023242"/>
    </source>
</evidence>
<feature type="compositionally biased region" description="Basic and acidic residues" evidence="6">
    <location>
        <begin position="90"/>
        <end position="112"/>
    </location>
</feature>
<feature type="domain" description="MRG" evidence="7">
    <location>
        <begin position="170"/>
        <end position="445"/>
    </location>
</feature>
<feature type="region of interest" description="Disordered" evidence="6">
    <location>
        <begin position="334"/>
        <end position="364"/>
    </location>
</feature>
<dbReference type="PANTHER" id="PTHR10880">
    <property type="entry name" value="MORTALITY FACTOR 4-LIKE PROTEIN"/>
    <property type="match status" value="1"/>
</dbReference>
<dbReference type="InterPro" id="IPR008676">
    <property type="entry name" value="MRG"/>
</dbReference>
<evidence type="ECO:0000256" key="3">
    <source>
        <dbReference type="ARBA" id="ARBA00023015"/>
    </source>
</evidence>
<dbReference type="AlphaFoldDB" id="A0A9Q0M9D4"/>
<gene>
    <name evidence="9" type="ORF">RDWZM_006895</name>
</gene>
<keyword evidence="4" id="KW-0804">Transcription</keyword>
<dbReference type="PANTHER" id="PTHR10880:SF48">
    <property type="entry name" value="MORTALITY FACTOR 4 LIKE 2"/>
    <property type="match status" value="1"/>
</dbReference>
<feature type="domain" description="MSL3 chromodomain-like" evidence="8">
    <location>
        <begin position="17"/>
        <end position="83"/>
    </location>
</feature>
<evidence type="ECO:0000256" key="4">
    <source>
        <dbReference type="ARBA" id="ARBA00023163"/>
    </source>
</evidence>
<comment type="subcellular location">
    <subcellularLocation>
        <location evidence="1">Nucleus</location>
    </subcellularLocation>
</comment>
<evidence type="ECO:0000256" key="6">
    <source>
        <dbReference type="SAM" id="MobiDB-lite"/>
    </source>
</evidence>
<dbReference type="InterPro" id="IPR053820">
    <property type="entry name" value="MSL3_chromo-like"/>
</dbReference>
<evidence type="ECO:0000259" key="7">
    <source>
        <dbReference type="Pfam" id="PF05712"/>
    </source>
</evidence>
<evidence type="ECO:0008006" key="11">
    <source>
        <dbReference type="Google" id="ProtNLM"/>
    </source>
</evidence>
<evidence type="ECO:0000313" key="9">
    <source>
        <dbReference type="EMBL" id="KAJ6221083.1"/>
    </source>
</evidence>
<dbReference type="SUPFAM" id="SSF54160">
    <property type="entry name" value="Chromo domain-like"/>
    <property type="match status" value="1"/>
</dbReference>
<feature type="compositionally biased region" description="Polar residues" evidence="6">
    <location>
        <begin position="148"/>
        <end position="162"/>
    </location>
</feature>
<dbReference type="Pfam" id="PF05712">
    <property type="entry name" value="MRG"/>
    <property type="match status" value="1"/>
</dbReference>
<feature type="region of interest" description="Disordered" evidence="6">
    <location>
        <begin position="90"/>
        <end position="162"/>
    </location>
</feature>
<organism evidence="9 10">
    <name type="scientific">Blomia tropicalis</name>
    <name type="common">Mite</name>
    <dbReference type="NCBI Taxonomy" id="40697"/>
    <lineage>
        <taxon>Eukaryota</taxon>
        <taxon>Metazoa</taxon>
        <taxon>Ecdysozoa</taxon>
        <taxon>Arthropoda</taxon>
        <taxon>Chelicerata</taxon>
        <taxon>Arachnida</taxon>
        <taxon>Acari</taxon>
        <taxon>Acariformes</taxon>
        <taxon>Sarcoptiformes</taxon>
        <taxon>Astigmata</taxon>
        <taxon>Glycyphagoidea</taxon>
        <taxon>Echimyopodidae</taxon>
        <taxon>Blomia</taxon>
    </lineage>
</organism>
<evidence type="ECO:0000259" key="8">
    <source>
        <dbReference type="Pfam" id="PF22732"/>
    </source>
</evidence>